<keyword evidence="2" id="KW-1185">Reference proteome</keyword>
<dbReference type="Proteomes" id="UP000320055">
    <property type="component" value="Unassembled WGS sequence"/>
</dbReference>
<evidence type="ECO:0000313" key="2">
    <source>
        <dbReference type="Proteomes" id="UP000320055"/>
    </source>
</evidence>
<reference evidence="1 2" key="1">
    <citation type="submission" date="2019-01" db="EMBL/GenBank/DDBJ databases">
        <authorList>
            <person name="Brito A."/>
        </authorList>
    </citation>
    <scope>NUCLEOTIDE SEQUENCE [LARGE SCALE GENOMIC DNA]</scope>
    <source>
        <strain evidence="1">1</strain>
    </source>
</reference>
<accession>A0A563W0N5</accession>
<sequence>MNNLASLVIPAVIGLVTGIGHGITSHNLDLPFSLTEQLISSSDFNQPLD</sequence>
<gene>
    <name evidence="1" type="ORF">H1P_550004</name>
</gene>
<evidence type="ECO:0000313" key="1">
    <source>
        <dbReference type="EMBL" id="VEP17093.1"/>
    </source>
</evidence>
<protein>
    <submittedName>
        <fullName evidence="1">Uncharacterized protein</fullName>
    </submittedName>
</protein>
<dbReference type="AlphaFoldDB" id="A0A563W0N5"/>
<proteinExistence type="predicted"/>
<dbReference type="EMBL" id="CAACVJ010000501">
    <property type="protein sequence ID" value="VEP17093.1"/>
    <property type="molecule type" value="Genomic_DNA"/>
</dbReference>
<organism evidence="1 2">
    <name type="scientific">Hyella patelloides LEGE 07179</name>
    <dbReference type="NCBI Taxonomy" id="945734"/>
    <lineage>
        <taxon>Bacteria</taxon>
        <taxon>Bacillati</taxon>
        <taxon>Cyanobacteriota</taxon>
        <taxon>Cyanophyceae</taxon>
        <taxon>Pleurocapsales</taxon>
        <taxon>Hyellaceae</taxon>
        <taxon>Hyella</taxon>
    </lineage>
</organism>
<name>A0A563W0N5_9CYAN</name>
<dbReference type="RefSeq" id="WP_186375912.1">
    <property type="nucleotide sequence ID" value="NZ_LR213814.1"/>
</dbReference>